<sequence length="270" mass="31665">MNNVILVLKEQFQNLGIIRRVSKYEDKATYQSHYLGLLWQVLNPLIQIAIYYLVFGVGAQQDRETGQTPYIIWMLVGIIAWFFINASLLGGSNSIYYKVGMVSKMKFPVSILPSINIASNLVSYGVMMVILLLSMFSFGIRPSIYWIQYIYYFFCMIMFLFSFGILNATITVLVRDYHIMLQSVLRLLFYLSGPIWNIETLGNRFPIIVNILQLNPLYYIIDGFRDSFLDRVWFWEKPTLTLIFWLITLILLTLGSHLHMKFRARFMDFI</sequence>
<dbReference type="PANTHER" id="PTHR30413:SF10">
    <property type="entry name" value="CAPSULE POLYSACCHARIDE EXPORT INNER-MEMBRANE PROTEIN CTRC"/>
    <property type="match status" value="1"/>
</dbReference>
<evidence type="ECO:0000313" key="10">
    <source>
        <dbReference type="EMBL" id="HCS93877.1"/>
    </source>
</evidence>
<dbReference type="Proteomes" id="UP000262195">
    <property type="component" value="Unassembled WGS sequence"/>
</dbReference>
<evidence type="ECO:0000256" key="2">
    <source>
        <dbReference type="ARBA" id="ARBA00007783"/>
    </source>
</evidence>
<dbReference type="STRING" id="1121105.GCA_000421665_00369"/>
<evidence type="ECO:0000256" key="6">
    <source>
        <dbReference type="ARBA" id="ARBA00022989"/>
    </source>
</evidence>
<organism evidence="10 11">
    <name type="scientific">Bavariicoccus seileri</name>
    <dbReference type="NCBI Taxonomy" id="549685"/>
    <lineage>
        <taxon>Bacteria</taxon>
        <taxon>Bacillati</taxon>
        <taxon>Bacillota</taxon>
        <taxon>Bacilli</taxon>
        <taxon>Lactobacillales</taxon>
        <taxon>Enterococcaceae</taxon>
        <taxon>Bavariicoccus</taxon>
    </lineage>
</organism>
<keyword evidence="5 8" id="KW-0812">Transmembrane</keyword>
<dbReference type="Pfam" id="PF01061">
    <property type="entry name" value="ABC2_membrane"/>
    <property type="match status" value="1"/>
</dbReference>
<dbReference type="AlphaFoldDB" id="A0A3D4S4Z6"/>
<keyword evidence="7 8" id="KW-0472">Membrane</keyword>
<comment type="similarity">
    <text evidence="2 8">Belongs to the ABC-2 integral membrane protein family.</text>
</comment>
<dbReference type="GO" id="GO:0140359">
    <property type="term" value="F:ABC-type transporter activity"/>
    <property type="evidence" value="ECO:0007669"/>
    <property type="project" value="InterPro"/>
</dbReference>
<dbReference type="EMBL" id="DQHO01000027">
    <property type="protein sequence ID" value="HCS93877.1"/>
    <property type="molecule type" value="Genomic_DNA"/>
</dbReference>
<evidence type="ECO:0000256" key="1">
    <source>
        <dbReference type="ARBA" id="ARBA00004651"/>
    </source>
</evidence>
<evidence type="ECO:0000256" key="4">
    <source>
        <dbReference type="ARBA" id="ARBA00022475"/>
    </source>
</evidence>
<dbReference type="InterPro" id="IPR013525">
    <property type="entry name" value="ABC2_TM"/>
</dbReference>
<dbReference type="GO" id="GO:0015920">
    <property type="term" value="P:lipopolysaccharide transport"/>
    <property type="evidence" value="ECO:0007669"/>
    <property type="project" value="TreeGrafter"/>
</dbReference>
<dbReference type="PANTHER" id="PTHR30413">
    <property type="entry name" value="INNER MEMBRANE TRANSPORT PERMEASE"/>
    <property type="match status" value="1"/>
</dbReference>
<feature type="transmembrane region" description="Helical" evidence="8">
    <location>
        <begin position="37"/>
        <end position="58"/>
    </location>
</feature>
<reference evidence="10 11" key="1">
    <citation type="journal article" date="2018" name="Nat. Biotechnol.">
        <title>A standardized bacterial taxonomy based on genome phylogeny substantially revises the tree of life.</title>
        <authorList>
            <person name="Parks D.H."/>
            <person name="Chuvochina M."/>
            <person name="Waite D.W."/>
            <person name="Rinke C."/>
            <person name="Skarshewski A."/>
            <person name="Chaumeil P.A."/>
            <person name="Hugenholtz P."/>
        </authorList>
    </citation>
    <scope>NUCLEOTIDE SEQUENCE [LARGE SCALE GENOMIC DNA]</scope>
    <source>
        <strain evidence="10">UBA11306</strain>
    </source>
</reference>
<dbReference type="RefSeq" id="WP_022795664.1">
    <property type="nucleotide sequence ID" value="NZ_JBQEAI010000034.1"/>
</dbReference>
<evidence type="ECO:0000256" key="3">
    <source>
        <dbReference type="ARBA" id="ARBA00022448"/>
    </source>
</evidence>
<keyword evidence="4 8" id="KW-1003">Cell membrane</keyword>
<feature type="transmembrane region" description="Helical" evidence="8">
    <location>
        <begin position="179"/>
        <end position="198"/>
    </location>
</feature>
<gene>
    <name evidence="10" type="ORF">DIW15_04125</name>
</gene>
<evidence type="ECO:0000259" key="9">
    <source>
        <dbReference type="PROSITE" id="PS51012"/>
    </source>
</evidence>
<comment type="subcellular location">
    <subcellularLocation>
        <location evidence="1 8">Cell membrane</location>
        <topology evidence="1 8">Multi-pass membrane protein</topology>
    </subcellularLocation>
</comment>
<accession>A0A3D4S4Z6</accession>
<feature type="transmembrane region" description="Helical" evidence="8">
    <location>
        <begin position="241"/>
        <end position="260"/>
    </location>
</feature>
<dbReference type="PROSITE" id="PS51012">
    <property type="entry name" value="ABC_TM2"/>
    <property type="match status" value="1"/>
</dbReference>
<feature type="domain" description="ABC transmembrane type-2" evidence="9">
    <location>
        <begin position="35"/>
        <end position="262"/>
    </location>
</feature>
<feature type="transmembrane region" description="Helical" evidence="8">
    <location>
        <begin position="70"/>
        <end position="97"/>
    </location>
</feature>
<proteinExistence type="inferred from homology"/>
<evidence type="ECO:0000256" key="5">
    <source>
        <dbReference type="ARBA" id="ARBA00022692"/>
    </source>
</evidence>
<protein>
    <recommendedName>
        <fullName evidence="8">Transport permease protein</fullName>
    </recommendedName>
</protein>
<feature type="transmembrane region" description="Helical" evidence="8">
    <location>
        <begin position="150"/>
        <end position="173"/>
    </location>
</feature>
<name>A0A3D4S4Z6_9ENTE</name>
<keyword evidence="6 8" id="KW-1133">Transmembrane helix</keyword>
<feature type="transmembrane region" description="Helical" evidence="8">
    <location>
        <begin position="117"/>
        <end position="138"/>
    </location>
</feature>
<dbReference type="GO" id="GO:0005886">
    <property type="term" value="C:plasma membrane"/>
    <property type="evidence" value="ECO:0007669"/>
    <property type="project" value="UniProtKB-SubCell"/>
</dbReference>
<keyword evidence="3 8" id="KW-0813">Transport</keyword>
<evidence type="ECO:0000256" key="7">
    <source>
        <dbReference type="ARBA" id="ARBA00023136"/>
    </source>
</evidence>
<dbReference type="InterPro" id="IPR047817">
    <property type="entry name" value="ABC2_TM_bact-type"/>
</dbReference>
<evidence type="ECO:0000256" key="8">
    <source>
        <dbReference type="RuleBase" id="RU361157"/>
    </source>
</evidence>
<evidence type="ECO:0000313" key="11">
    <source>
        <dbReference type="Proteomes" id="UP000262195"/>
    </source>
</evidence>
<comment type="caution">
    <text evidence="10">The sequence shown here is derived from an EMBL/GenBank/DDBJ whole genome shotgun (WGS) entry which is preliminary data.</text>
</comment>